<dbReference type="Proteomes" id="UP000076603">
    <property type="component" value="Unassembled WGS sequence"/>
</dbReference>
<dbReference type="OrthoDB" id="9804790at2"/>
<dbReference type="Gene3D" id="3.20.20.100">
    <property type="entry name" value="NADP-dependent oxidoreductase domain"/>
    <property type="match status" value="1"/>
</dbReference>
<reference evidence="2 3" key="1">
    <citation type="submission" date="2016-04" db="EMBL/GenBank/DDBJ databases">
        <title>Genome sequence of Clostridium magnum DSM 2767.</title>
        <authorList>
            <person name="Poehlein A."/>
            <person name="Uhlig R."/>
            <person name="Fischer R."/>
            <person name="Bahl H."/>
            <person name="Daniel R."/>
        </authorList>
    </citation>
    <scope>NUCLEOTIDE SEQUENCE [LARGE SCALE GENOMIC DNA]</scope>
    <source>
        <strain evidence="2 3">DSM 2767</strain>
    </source>
</reference>
<gene>
    <name evidence="2" type="primary">yhdN_2</name>
    <name evidence="2" type="ORF">CLMAG_11530</name>
</gene>
<dbReference type="GO" id="GO:0016491">
    <property type="term" value="F:oxidoreductase activity"/>
    <property type="evidence" value="ECO:0007669"/>
    <property type="project" value="UniProtKB-KW"/>
</dbReference>
<dbReference type="InterPro" id="IPR036812">
    <property type="entry name" value="NAD(P)_OxRdtase_dom_sf"/>
</dbReference>
<dbReference type="RefSeq" id="WP_066619066.1">
    <property type="nucleotide sequence ID" value="NZ_FQXL01000009.1"/>
</dbReference>
<dbReference type="CDD" id="cd19097">
    <property type="entry name" value="AKR_unchar"/>
    <property type="match status" value="1"/>
</dbReference>
<dbReference type="EC" id="1.1.1.-" evidence="2"/>
<protein>
    <submittedName>
        <fullName evidence="2">General stress protein 69</fullName>
        <ecNumber evidence="2">1.1.1.-</ecNumber>
    </submittedName>
</protein>
<evidence type="ECO:0000259" key="1">
    <source>
        <dbReference type="Pfam" id="PF00248"/>
    </source>
</evidence>
<sequence>MKQLILGTVQLGLDYGINNKKGKPSSEKAFDILNTAHDNGINLVDTASAYGDSEKIIGNFIKDTKKNFKISTKIPKLNFDKDILEQVKISFENSINNLKVSVIEYYLFHNFNDLVLKPETIDYLCKLKSEGVINNIGVSIYDVPELELILKEYKDLINFIQIPFNIFDQRWIKGNLLENAKEAGIEIGARSVYLQGLFFADKRKMDKIHSKTFYYVSKLNELCKLKNISKEEALFSYVKEQLFIDYILIGCENKEQLEQNIKIFNKEVKFTNIERECICNNFSDIEKDIIDPRRWKY</sequence>
<accession>A0A162UN60</accession>
<evidence type="ECO:0000313" key="3">
    <source>
        <dbReference type="Proteomes" id="UP000076603"/>
    </source>
</evidence>
<organism evidence="2 3">
    <name type="scientific">Clostridium magnum DSM 2767</name>
    <dbReference type="NCBI Taxonomy" id="1121326"/>
    <lineage>
        <taxon>Bacteria</taxon>
        <taxon>Bacillati</taxon>
        <taxon>Bacillota</taxon>
        <taxon>Clostridia</taxon>
        <taxon>Eubacteriales</taxon>
        <taxon>Clostridiaceae</taxon>
        <taxon>Clostridium</taxon>
    </lineage>
</organism>
<evidence type="ECO:0000313" key="2">
    <source>
        <dbReference type="EMBL" id="KZL94100.1"/>
    </source>
</evidence>
<dbReference type="PANTHER" id="PTHR43312">
    <property type="entry name" value="D-THREO-ALDOSE 1-DEHYDROGENASE"/>
    <property type="match status" value="1"/>
</dbReference>
<dbReference type="EMBL" id="LWAE01000001">
    <property type="protein sequence ID" value="KZL94100.1"/>
    <property type="molecule type" value="Genomic_DNA"/>
</dbReference>
<feature type="domain" description="NADP-dependent oxidoreductase" evidence="1">
    <location>
        <begin position="4"/>
        <end position="267"/>
    </location>
</feature>
<proteinExistence type="predicted"/>
<dbReference type="AlphaFoldDB" id="A0A162UN60"/>
<comment type="caution">
    <text evidence="2">The sequence shown here is derived from an EMBL/GenBank/DDBJ whole genome shotgun (WGS) entry which is preliminary data.</text>
</comment>
<dbReference type="STRING" id="1121326.CLMAG_11530"/>
<dbReference type="SUPFAM" id="SSF51430">
    <property type="entry name" value="NAD(P)-linked oxidoreductase"/>
    <property type="match status" value="1"/>
</dbReference>
<dbReference type="PATRIC" id="fig|1121326.3.peg.1114"/>
<dbReference type="InterPro" id="IPR053135">
    <property type="entry name" value="AKR2_Oxidoreductase"/>
</dbReference>
<dbReference type="InterPro" id="IPR023210">
    <property type="entry name" value="NADP_OxRdtase_dom"/>
</dbReference>
<keyword evidence="3" id="KW-1185">Reference proteome</keyword>
<dbReference type="Pfam" id="PF00248">
    <property type="entry name" value="Aldo_ket_red"/>
    <property type="match status" value="1"/>
</dbReference>
<name>A0A162UN60_9CLOT</name>
<dbReference type="PANTHER" id="PTHR43312:SF1">
    <property type="entry name" value="NADP-DEPENDENT OXIDOREDUCTASE DOMAIN-CONTAINING PROTEIN"/>
    <property type="match status" value="1"/>
</dbReference>
<keyword evidence="2" id="KW-0560">Oxidoreductase</keyword>